<evidence type="ECO:0000313" key="10">
    <source>
        <dbReference type="Proteomes" id="UP000095209"/>
    </source>
</evidence>
<feature type="domain" description="Peptidase M20 dimerisation" evidence="8">
    <location>
        <begin position="202"/>
        <end position="312"/>
    </location>
</feature>
<dbReference type="STRING" id="1305675.BFG57_01080"/>
<dbReference type="RefSeq" id="WP_069716512.1">
    <property type="nucleotide sequence ID" value="NZ_MJEH01000011.1"/>
</dbReference>
<dbReference type="AlphaFoldDB" id="A0A1E5LHP5"/>
<dbReference type="SUPFAM" id="SSF53187">
    <property type="entry name" value="Zn-dependent exopeptidases"/>
    <property type="match status" value="1"/>
</dbReference>
<keyword evidence="6" id="KW-0862">Zinc</keyword>
<evidence type="ECO:0000256" key="4">
    <source>
        <dbReference type="ARBA" id="ARBA00022723"/>
    </source>
</evidence>
<evidence type="ECO:0000256" key="2">
    <source>
        <dbReference type="ARBA" id="ARBA00001947"/>
    </source>
</evidence>
<dbReference type="Pfam" id="PF01546">
    <property type="entry name" value="Peptidase_M20"/>
    <property type="match status" value="1"/>
</dbReference>
<dbReference type="InterPro" id="IPR036264">
    <property type="entry name" value="Bact_exopeptidase_dim_dom"/>
</dbReference>
<name>A0A1E5LHP5_9BACI</name>
<dbReference type="InterPro" id="IPR010182">
    <property type="entry name" value="ArgE/DapE"/>
</dbReference>
<dbReference type="InterPro" id="IPR011650">
    <property type="entry name" value="Peptidase_M20_dimer"/>
</dbReference>
<evidence type="ECO:0000256" key="1">
    <source>
        <dbReference type="ARBA" id="ARBA00001941"/>
    </source>
</evidence>
<evidence type="ECO:0000256" key="5">
    <source>
        <dbReference type="ARBA" id="ARBA00022801"/>
    </source>
</evidence>
<dbReference type="NCBIfam" id="NF005373">
    <property type="entry name" value="PRK06915.1"/>
    <property type="match status" value="1"/>
</dbReference>
<protein>
    <submittedName>
        <fullName evidence="9">Acetylornithine deacetylase</fullName>
    </submittedName>
</protein>
<dbReference type="InterPro" id="IPR050072">
    <property type="entry name" value="Peptidase_M20A"/>
</dbReference>
<dbReference type="EMBL" id="MJEH01000011">
    <property type="protein sequence ID" value="OEH93609.1"/>
    <property type="molecule type" value="Genomic_DNA"/>
</dbReference>
<dbReference type="InterPro" id="IPR002933">
    <property type="entry name" value="Peptidase_M20"/>
</dbReference>
<keyword evidence="5" id="KW-0378">Hydrolase</keyword>
<dbReference type="OrthoDB" id="9792335at2"/>
<accession>A0A1E5LHP5</accession>
<dbReference type="Proteomes" id="UP000095209">
    <property type="component" value="Unassembled WGS sequence"/>
</dbReference>
<evidence type="ECO:0000256" key="7">
    <source>
        <dbReference type="ARBA" id="ARBA00023285"/>
    </source>
</evidence>
<comment type="caution">
    <text evidence="9">The sequence shown here is derived from an EMBL/GenBank/DDBJ whole genome shotgun (WGS) entry which is preliminary data.</text>
</comment>
<dbReference type="PANTHER" id="PTHR43808:SF25">
    <property type="entry name" value="PEPTIDASE M20 DIMERISATION DOMAIN-CONTAINING PROTEIN"/>
    <property type="match status" value="1"/>
</dbReference>
<dbReference type="GO" id="GO:0046872">
    <property type="term" value="F:metal ion binding"/>
    <property type="evidence" value="ECO:0007669"/>
    <property type="project" value="UniProtKB-KW"/>
</dbReference>
<comment type="similarity">
    <text evidence="3">Belongs to the peptidase M20A family.</text>
</comment>
<dbReference type="Gene3D" id="3.30.70.360">
    <property type="match status" value="1"/>
</dbReference>
<dbReference type="GO" id="GO:0016787">
    <property type="term" value="F:hydrolase activity"/>
    <property type="evidence" value="ECO:0007669"/>
    <property type="project" value="UniProtKB-KW"/>
</dbReference>
<reference evidence="9 10" key="1">
    <citation type="submission" date="2016-08" db="EMBL/GenBank/DDBJ databases">
        <title>Genome of Bacillus solimangrovi GH2-4.</title>
        <authorList>
            <person name="Lim S."/>
            <person name="Kim B.-C."/>
        </authorList>
    </citation>
    <scope>NUCLEOTIDE SEQUENCE [LARGE SCALE GENOMIC DNA]</scope>
    <source>
        <strain evidence="9 10">GH2-4</strain>
    </source>
</reference>
<comment type="cofactor">
    <cofactor evidence="1">
        <name>Co(2+)</name>
        <dbReference type="ChEBI" id="CHEBI:48828"/>
    </cofactor>
</comment>
<proteinExistence type="inferred from homology"/>
<dbReference type="Pfam" id="PF07687">
    <property type="entry name" value="M20_dimer"/>
    <property type="match status" value="1"/>
</dbReference>
<organism evidence="9 10">
    <name type="scientific">Bacillus solimangrovi</name>
    <dbReference type="NCBI Taxonomy" id="1305675"/>
    <lineage>
        <taxon>Bacteria</taxon>
        <taxon>Bacillati</taxon>
        <taxon>Bacillota</taxon>
        <taxon>Bacilli</taxon>
        <taxon>Bacillales</taxon>
        <taxon>Bacillaceae</taxon>
        <taxon>Bacillus</taxon>
    </lineage>
</organism>
<gene>
    <name evidence="9" type="ORF">BFG57_01080</name>
</gene>
<evidence type="ECO:0000313" key="9">
    <source>
        <dbReference type="EMBL" id="OEH93609.1"/>
    </source>
</evidence>
<keyword evidence="4" id="KW-0479">Metal-binding</keyword>
<evidence type="ECO:0000256" key="6">
    <source>
        <dbReference type="ARBA" id="ARBA00022833"/>
    </source>
</evidence>
<comment type="cofactor">
    <cofactor evidence="2">
        <name>Zn(2+)</name>
        <dbReference type="ChEBI" id="CHEBI:29105"/>
    </cofactor>
</comment>
<dbReference type="NCBIfam" id="NF005306">
    <property type="entry name" value="PRK06837.1"/>
    <property type="match status" value="1"/>
</dbReference>
<evidence type="ECO:0000256" key="3">
    <source>
        <dbReference type="ARBA" id="ARBA00006247"/>
    </source>
</evidence>
<dbReference type="Gene3D" id="3.40.630.10">
    <property type="entry name" value="Zn peptidases"/>
    <property type="match status" value="1"/>
</dbReference>
<sequence length="426" mass="47054">MQAVKSKIKQWLDENKQEGIDLLQSFVQADSIQGNEQHVQQLVKQKLDELGLQVDMWTPDGDVLKQHPYFASPRTDFTGSPNVVGVLKGTGGGRSIVLNGHIDVVPAGDRDQWEYDPYSGEIVDGKMYGRGTTDMKGGNVSLLLAIEAIQSLDLTLKGDVLFHSVIEEESGGLGTLAAVLRGYTADAAIIPEPTNMKIFPKQQGSMWFRIHVKGRSAHGGTRYEGVSAIEKAFIVTEHIRKLEEARNERITDPLYDNIPIPIPINIGRIEGGEWPSSVADIVVIEGRMGVSPEETIEEAQAEMKTWLNQLSEVDEWFESVPVKLEWYGARWLPGSIDANHELMEILTDAYEQVRHEQPVIEASPWGTDGGLLTNVGDTPSIVFGPGVTEMAHFPNEFIELDKVFEAAEIIALAILDWCGVAQDQSK</sequence>
<evidence type="ECO:0000259" key="8">
    <source>
        <dbReference type="Pfam" id="PF07687"/>
    </source>
</evidence>
<dbReference type="SUPFAM" id="SSF55031">
    <property type="entry name" value="Bacterial exopeptidase dimerisation domain"/>
    <property type="match status" value="1"/>
</dbReference>
<dbReference type="PANTHER" id="PTHR43808">
    <property type="entry name" value="ACETYLORNITHINE DEACETYLASE"/>
    <property type="match status" value="1"/>
</dbReference>
<keyword evidence="10" id="KW-1185">Reference proteome</keyword>
<dbReference type="NCBIfam" id="TIGR01910">
    <property type="entry name" value="DapE-ArgE"/>
    <property type="match status" value="1"/>
</dbReference>
<keyword evidence="7" id="KW-0170">Cobalt</keyword>